<dbReference type="Proteomes" id="UP001151760">
    <property type="component" value="Unassembled WGS sequence"/>
</dbReference>
<sequence length="90" mass="10471">MNPRHRVIQILGRRQGAYFNNSRLKMYLRKLKSNWSSPNIIKTVYPHGAIEITDRDGVSFKVNGQRLKKYYGGNIDKDDDEVIEFKNGVT</sequence>
<evidence type="ECO:0000313" key="1">
    <source>
        <dbReference type="EMBL" id="GJS81316.1"/>
    </source>
</evidence>
<gene>
    <name evidence="1" type="ORF">Tco_0747857</name>
</gene>
<reference evidence="1" key="2">
    <citation type="submission" date="2022-01" db="EMBL/GenBank/DDBJ databases">
        <authorList>
            <person name="Yamashiro T."/>
            <person name="Shiraishi A."/>
            <person name="Satake H."/>
            <person name="Nakayama K."/>
        </authorList>
    </citation>
    <scope>NUCLEOTIDE SEQUENCE</scope>
</reference>
<organism evidence="1 2">
    <name type="scientific">Tanacetum coccineum</name>
    <dbReference type="NCBI Taxonomy" id="301880"/>
    <lineage>
        <taxon>Eukaryota</taxon>
        <taxon>Viridiplantae</taxon>
        <taxon>Streptophyta</taxon>
        <taxon>Embryophyta</taxon>
        <taxon>Tracheophyta</taxon>
        <taxon>Spermatophyta</taxon>
        <taxon>Magnoliopsida</taxon>
        <taxon>eudicotyledons</taxon>
        <taxon>Gunneridae</taxon>
        <taxon>Pentapetalae</taxon>
        <taxon>asterids</taxon>
        <taxon>campanulids</taxon>
        <taxon>Asterales</taxon>
        <taxon>Asteraceae</taxon>
        <taxon>Asteroideae</taxon>
        <taxon>Anthemideae</taxon>
        <taxon>Anthemidinae</taxon>
        <taxon>Tanacetum</taxon>
    </lineage>
</organism>
<evidence type="ECO:0000313" key="2">
    <source>
        <dbReference type="Proteomes" id="UP001151760"/>
    </source>
</evidence>
<proteinExistence type="predicted"/>
<comment type="caution">
    <text evidence="1">The sequence shown here is derived from an EMBL/GenBank/DDBJ whole genome shotgun (WGS) entry which is preliminary data.</text>
</comment>
<name>A0ABQ4YWG2_9ASTR</name>
<accession>A0ABQ4YWG2</accession>
<protein>
    <submittedName>
        <fullName evidence="1">Uncharacterized protein</fullName>
    </submittedName>
</protein>
<keyword evidence="2" id="KW-1185">Reference proteome</keyword>
<reference evidence="1" key="1">
    <citation type="journal article" date="2022" name="Int. J. Mol. Sci.">
        <title>Draft Genome of Tanacetum Coccineum: Genomic Comparison of Closely Related Tanacetum-Family Plants.</title>
        <authorList>
            <person name="Yamashiro T."/>
            <person name="Shiraishi A."/>
            <person name="Nakayama K."/>
            <person name="Satake H."/>
        </authorList>
    </citation>
    <scope>NUCLEOTIDE SEQUENCE</scope>
</reference>
<dbReference type="EMBL" id="BQNB010010739">
    <property type="protein sequence ID" value="GJS81316.1"/>
    <property type="molecule type" value="Genomic_DNA"/>
</dbReference>